<organism evidence="2 3">
    <name type="scientific">Vulgatibacter incomptus</name>
    <dbReference type="NCBI Taxonomy" id="1391653"/>
    <lineage>
        <taxon>Bacteria</taxon>
        <taxon>Pseudomonadati</taxon>
        <taxon>Myxococcota</taxon>
        <taxon>Myxococcia</taxon>
        <taxon>Myxococcales</taxon>
        <taxon>Cystobacterineae</taxon>
        <taxon>Vulgatibacteraceae</taxon>
        <taxon>Vulgatibacter</taxon>
    </lineage>
</organism>
<dbReference type="AlphaFoldDB" id="A0A0K1P918"/>
<dbReference type="STRING" id="1391653.AKJ08_0389"/>
<feature type="region of interest" description="Disordered" evidence="1">
    <location>
        <begin position="1"/>
        <end position="64"/>
    </location>
</feature>
<evidence type="ECO:0000256" key="1">
    <source>
        <dbReference type="SAM" id="MobiDB-lite"/>
    </source>
</evidence>
<evidence type="ECO:0008006" key="4">
    <source>
        <dbReference type="Google" id="ProtNLM"/>
    </source>
</evidence>
<protein>
    <recommendedName>
        <fullName evidence="4">Cytochrome c domain-containing protein</fullName>
    </recommendedName>
</protein>
<accession>A0A0K1P918</accession>
<feature type="compositionally biased region" description="Low complexity" evidence="1">
    <location>
        <begin position="1"/>
        <end position="10"/>
    </location>
</feature>
<reference evidence="2 3" key="1">
    <citation type="submission" date="2015-08" db="EMBL/GenBank/DDBJ databases">
        <authorList>
            <person name="Babu N.S."/>
            <person name="Beckwith C.J."/>
            <person name="Beseler K.G."/>
            <person name="Brison A."/>
            <person name="Carone J.V."/>
            <person name="Caskin T.P."/>
            <person name="Diamond M."/>
            <person name="Durham M.E."/>
            <person name="Foxe J.M."/>
            <person name="Go M."/>
            <person name="Henderson B.A."/>
            <person name="Jones I.B."/>
            <person name="McGettigan J.A."/>
            <person name="Micheletti S.J."/>
            <person name="Nasrallah M.E."/>
            <person name="Ortiz D."/>
            <person name="Piller C.R."/>
            <person name="Privatt S.R."/>
            <person name="Schneider S.L."/>
            <person name="Sharp S."/>
            <person name="Smith T.C."/>
            <person name="Stanton J.D."/>
            <person name="Ullery H.E."/>
            <person name="Wilson R.J."/>
            <person name="Serrano M.G."/>
            <person name="Buck G."/>
            <person name="Lee V."/>
            <person name="Wang Y."/>
            <person name="Carvalho R."/>
            <person name="Voegtly L."/>
            <person name="Shi R."/>
            <person name="Duckworth R."/>
            <person name="Johnson A."/>
            <person name="Loviza R."/>
            <person name="Walstead R."/>
            <person name="Shah Z."/>
            <person name="Kiflezghi M."/>
            <person name="Wade K."/>
            <person name="Ball S.L."/>
            <person name="Bradley K.W."/>
            <person name="Asai D.J."/>
            <person name="Bowman C.A."/>
            <person name="Russell D.A."/>
            <person name="Pope W.H."/>
            <person name="Jacobs-Sera D."/>
            <person name="Hendrix R.W."/>
            <person name="Hatfull G.F."/>
        </authorList>
    </citation>
    <scope>NUCLEOTIDE SEQUENCE [LARGE SCALE GENOMIC DNA]</scope>
    <source>
        <strain evidence="2 3">DSM 27710</strain>
    </source>
</reference>
<dbReference type="EMBL" id="CP012332">
    <property type="protein sequence ID" value="AKU90002.1"/>
    <property type="molecule type" value="Genomic_DNA"/>
</dbReference>
<feature type="region of interest" description="Disordered" evidence="1">
    <location>
        <begin position="346"/>
        <end position="375"/>
    </location>
</feature>
<name>A0A0K1P918_9BACT</name>
<evidence type="ECO:0000313" key="2">
    <source>
        <dbReference type="EMBL" id="AKU90002.1"/>
    </source>
</evidence>
<dbReference type="Proteomes" id="UP000055590">
    <property type="component" value="Chromosome"/>
</dbReference>
<sequence>MTAPGAAKVEAPPPSPEPEPAPAAPAEPARKRPVMAPGTQVVAPPPKAEPEESAAKAAAPVAAEPEAPAEFQGLSSVNVQAAVERGPVLLPAESRTSKRVGDLQFTFSVKPGRPIAGESVELVWKIQEILHIPDPFLGDRKPAAPAKLVVTISGPEKARTFEVHALEQPGTWGMHFTPRANGAYLVQIERADGKPGYKTQFDAFIGVAPPSDASARRGGVNDRAEELIPARAPDDRSLDGVMSELGKRWMALERAAGTPDAERALAQVQEQVAKVAGKAPGNAAGHAADFDQLAKLLADRTGALTAGANRTTTLDALQSVQADACMRCHTQFRFGLASSVRSWPQFEVSADPKRPAPAARDASPKRGRGPIAPRQ</sequence>
<feature type="compositionally biased region" description="Pro residues" evidence="1">
    <location>
        <begin position="11"/>
        <end position="25"/>
    </location>
</feature>
<proteinExistence type="predicted"/>
<keyword evidence="3" id="KW-1185">Reference proteome</keyword>
<feature type="compositionally biased region" description="Low complexity" evidence="1">
    <location>
        <begin position="55"/>
        <end position="64"/>
    </location>
</feature>
<evidence type="ECO:0000313" key="3">
    <source>
        <dbReference type="Proteomes" id="UP000055590"/>
    </source>
</evidence>
<dbReference type="KEGG" id="vin:AKJ08_0389"/>
<gene>
    <name evidence="2" type="ORF">AKJ08_0389</name>
</gene>